<feature type="domain" description="Succinylglutamate desuccinylase/Aspartoacylase catalytic" evidence="5">
    <location>
        <begin position="1"/>
        <end position="84"/>
    </location>
</feature>
<dbReference type="InterPro" id="IPR053138">
    <property type="entry name" value="N-alpha-Ac-DABA_deacetylase"/>
</dbReference>
<evidence type="ECO:0000313" key="6">
    <source>
        <dbReference type="EMBL" id="BAR61303.1"/>
    </source>
</evidence>
<dbReference type="PANTHER" id="PTHR37326:SF1">
    <property type="entry name" value="BLL3975 PROTEIN"/>
    <property type="match status" value="1"/>
</dbReference>
<protein>
    <recommendedName>
        <fullName evidence="5">Succinylglutamate desuccinylase/Aspartoacylase catalytic domain-containing protein</fullName>
    </recommendedName>
</protein>
<dbReference type="AlphaFoldDB" id="A0A0E4FZ65"/>
<keyword evidence="2" id="KW-0479">Metal-binding</keyword>
<keyword evidence="3" id="KW-0378">Hydrolase</keyword>
<gene>
    <name evidence="6" type="ORF">NK6_8154</name>
</gene>
<evidence type="ECO:0000259" key="5">
    <source>
        <dbReference type="Pfam" id="PF24827"/>
    </source>
</evidence>
<proteinExistence type="predicted"/>
<reference evidence="6 7" key="1">
    <citation type="submission" date="2014-11" db="EMBL/GenBank/DDBJ databases">
        <title>Symbiosis island explosion on the genome of extra-slow-growing strains of soybean bradyrhizobia with massive insertion sequences.</title>
        <authorList>
            <person name="Iida T."/>
            <person name="Minamisawa K."/>
        </authorList>
    </citation>
    <scope>NUCLEOTIDE SEQUENCE [LARGE SCALE GENOMIC DNA]</scope>
    <source>
        <strain evidence="6 7">NK6</strain>
    </source>
</reference>
<name>A0A0E4FZ65_9BRAD</name>
<dbReference type="Gene3D" id="3.40.630.10">
    <property type="entry name" value="Zn peptidases"/>
    <property type="match status" value="1"/>
</dbReference>
<evidence type="ECO:0000256" key="4">
    <source>
        <dbReference type="ARBA" id="ARBA00022833"/>
    </source>
</evidence>
<dbReference type="SUPFAM" id="SSF53187">
    <property type="entry name" value="Zn-dependent exopeptidases"/>
    <property type="match status" value="1"/>
</dbReference>
<dbReference type="GO" id="GO:0016788">
    <property type="term" value="F:hydrolase activity, acting on ester bonds"/>
    <property type="evidence" value="ECO:0007669"/>
    <property type="project" value="InterPro"/>
</dbReference>
<evidence type="ECO:0000313" key="7">
    <source>
        <dbReference type="Proteomes" id="UP000063308"/>
    </source>
</evidence>
<comment type="cofactor">
    <cofactor evidence="1">
        <name>Zn(2+)</name>
        <dbReference type="ChEBI" id="CHEBI:29105"/>
    </cofactor>
</comment>
<dbReference type="Pfam" id="PF24827">
    <property type="entry name" value="AstE_AspA_cat"/>
    <property type="match status" value="1"/>
</dbReference>
<dbReference type="Proteomes" id="UP000063308">
    <property type="component" value="Chromosome"/>
</dbReference>
<dbReference type="InterPro" id="IPR055438">
    <property type="entry name" value="AstE_AspA_cat"/>
</dbReference>
<dbReference type="PANTHER" id="PTHR37326">
    <property type="entry name" value="BLL3975 PROTEIN"/>
    <property type="match status" value="1"/>
</dbReference>
<sequence length="194" mass="20406">MAHVPCALIERQGPPEMFGQALRLMEGLGMPFAFVAENGAAAPTSMAAAARAGAIGLSGEFGGGGTVTPQTMAFTARAVDRLLLALGIVQAPVLGPHAPVERATELLALQSHAQAVFATRRGWFEPAVMVGARVAAGDVAGWYHDFERPELPEEVLRFPADGIVISQRLHTDSQSGDCLVQVGRALSRDELPAR</sequence>
<evidence type="ECO:0000256" key="1">
    <source>
        <dbReference type="ARBA" id="ARBA00001947"/>
    </source>
</evidence>
<evidence type="ECO:0000256" key="3">
    <source>
        <dbReference type="ARBA" id="ARBA00022801"/>
    </source>
</evidence>
<accession>A0A0E4FZ65</accession>
<keyword evidence="4" id="KW-0862">Zinc</keyword>
<dbReference type="EMBL" id="AP014685">
    <property type="protein sequence ID" value="BAR61303.1"/>
    <property type="molecule type" value="Genomic_DNA"/>
</dbReference>
<evidence type="ECO:0000256" key="2">
    <source>
        <dbReference type="ARBA" id="ARBA00022723"/>
    </source>
</evidence>
<dbReference type="GO" id="GO:0046872">
    <property type="term" value="F:metal ion binding"/>
    <property type="evidence" value="ECO:0007669"/>
    <property type="project" value="UniProtKB-KW"/>
</dbReference>
<organism evidence="6 7">
    <name type="scientific">Bradyrhizobium diazoefficiens</name>
    <dbReference type="NCBI Taxonomy" id="1355477"/>
    <lineage>
        <taxon>Bacteria</taxon>
        <taxon>Pseudomonadati</taxon>
        <taxon>Pseudomonadota</taxon>
        <taxon>Alphaproteobacteria</taxon>
        <taxon>Hyphomicrobiales</taxon>
        <taxon>Nitrobacteraceae</taxon>
        <taxon>Bradyrhizobium</taxon>
    </lineage>
</organism>